<reference evidence="3 4" key="1">
    <citation type="submission" date="2018-12" db="EMBL/GenBank/DDBJ databases">
        <title>Genome Sequence of Candidatus Viridilinea halotolerans isolated from saline sulfide-rich spring.</title>
        <authorList>
            <person name="Grouzdev D.S."/>
            <person name="Burganskaya E.I."/>
            <person name="Krutkina M.S."/>
            <person name="Sukhacheva M.V."/>
            <person name="Gorlenko V.M."/>
        </authorList>
    </citation>
    <scope>NUCLEOTIDE SEQUENCE [LARGE SCALE GENOMIC DNA]</scope>
    <source>
        <strain evidence="3">Chok-6</strain>
    </source>
</reference>
<dbReference type="Pfam" id="PF13185">
    <property type="entry name" value="GAF_2"/>
    <property type="match status" value="2"/>
</dbReference>
<dbReference type="InterPro" id="IPR003018">
    <property type="entry name" value="GAF"/>
</dbReference>
<feature type="domain" description="GAF" evidence="2">
    <location>
        <begin position="394"/>
        <end position="550"/>
    </location>
</feature>
<feature type="domain" description="GAF" evidence="2">
    <location>
        <begin position="223"/>
        <end position="373"/>
    </location>
</feature>
<dbReference type="EMBL" id="RSAS01000655">
    <property type="protein sequence ID" value="RRR69238.1"/>
    <property type="molecule type" value="Genomic_DNA"/>
</dbReference>
<evidence type="ECO:0000256" key="1">
    <source>
        <dbReference type="ARBA" id="ARBA00022801"/>
    </source>
</evidence>
<evidence type="ECO:0000313" key="4">
    <source>
        <dbReference type="Proteomes" id="UP000280307"/>
    </source>
</evidence>
<dbReference type="Gene3D" id="3.30.450.40">
    <property type="match status" value="4"/>
</dbReference>
<feature type="non-terminal residue" evidence="3">
    <location>
        <position position="658"/>
    </location>
</feature>
<dbReference type="Proteomes" id="UP000280307">
    <property type="component" value="Unassembled WGS sequence"/>
</dbReference>
<protein>
    <submittedName>
        <fullName evidence="3">GAF domain-containing protein</fullName>
    </submittedName>
</protein>
<dbReference type="SUPFAM" id="SSF55781">
    <property type="entry name" value="GAF domain-like"/>
    <property type="match status" value="4"/>
</dbReference>
<dbReference type="InterPro" id="IPR029016">
    <property type="entry name" value="GAF-like_dom_sf"/>
</dbReference>
<dbReference type="PANTHER" id="PTHR43156:SF2">
    <property type="entry name" value="STAGE II SPORULATION PROTEIN E"/>
    <property type="match status" value="1"/>
</dbReference>
<dbReference type="InterPro" id="IPR052016">
    <property type="entry name" value="Bact_Sigma-Reg"/>
</dbReference>
<name>A0A426TV30_9CHLR</name>
<keyword evidence="1" id="KW-0378">Hydrolase</keyword>
<feature type="domain" description="GAF" evidence="2">
    <location>
        <begin position="43"/>
        <end position="191"/>
    </location>
</feature>
<dbReference type="Pfam" id="PF01590">
    <property type="entry name" value="GAF"/>
    <property type="match status" value="1"/>
</dbReference>
<dbReference type="AlphaFoldDB" id="A0A426TV30"/>
<dbReference type="SMART" id="SM00065">
    <property type="entry name" value="GAF"/>
    <property type="match status" value="3"/>
</dbReference>
<sequence>MIRRVARTTRLAHEQRRKRQQQRDQQVLAALYRISLACRGRPSFQTIFTTIQAQLADVFAFDAAYIALCGTTSGQFRAALLVDEDLSEFLEQIAYGPLTGQIIQTGQPLLFRDLVAEQHPHQAPDTFGNNAKLSRAWMGVPLLIDTAAVGVISLQSYRVGNYRQRDLDLLQRMANVIAVALQNVTLLENQANLQAALEVQITARTAELSTLQAIAAGLTERQPLTVMLERVITEVVRLFRLDAGNVRLIDFQREQLVLYAQHGFPPAYAERTTYVALAHSPIRDVVTSRQPQIVTHGWREFYQQRQLLLEVFPPFECSLVVPLAFGDRVTGTLSLFGLTSRSAFEDHEIRLAQAVAYQIAVLIENSRLLDERERQIAELAALGQIGQIMTASYDLDQMFEAIYQVFLELTNATIFSLLLFDIESELITNAIFVEDGKWFSLDLVGRKLIPNSFSDWIMRQREPLLFDDLIAQTDEVERRGIHPPMVVEGPPPRSWVGVPVVARDGEMMGVLMLQDRRPYRFDNGTIDFLNQVTSHISLGVQKVRLFQERERLLRETRSHARAAEMQAYRIALVHRISTLLASSLDLQNVLDLASRELVQLFEVDHSGTVIIENEEHGYVAAEYPLTGVVGMPLDMRDNVIVKHTNATRRPVIISDFDH</sequence>
<comment type="caution">
    <text evidence="3">The sequence shown here is derived from an EMBL/GenBank/DDBJ whole genome shotgun (WGS) entry which is preliminary data.</text>
</comment>
<accession>A0A426TV30</accession>
<gene>
    <name evidence="3" type="ORF">EI684_16230</name>
</gene>
<proteinExistence type="predicted"/>
<organism evidence="3 4">
    <name type="scientific">Candidatus Viridilinea halotolerans</name>
    <dbReference type="NCBI Taxonomy" id="2491704"/>
    <lineage>
        <taxon>Bacteria</taxon>
        <taxon>Bacillati</taxon>
        <taxon>Chloroflexota</taxon>
        <taxon>Chloroflexia</taxon>
        <taxon>Chloroflexales</taxon>
        <taxon>Chloroflexineae</taxon>
        <taxon>Oscillochloridaceae</taxon>
        <taxon>Candidatus Viridilinea</taxon>
    </lineage>
</organism>
<evidence type="ECO:0000259" key="2">
    <source>
        <dbReference type="SMART" id="SM00065"/>
    </source>
</evidence>
<dbReference type="GO" id="GO:0016791">
    <property type="term" value="F:phosphatase activity"/>
    <property type="evidence" value="ECO:0007669"/>
    <property type="project" value="TreeGrafter"/>
</dbReference>
<dbReference type="PANTHER" id="PTHR43156">
    <property type="entry name" value="STAGE II SPORULATION PROTEIN E-RELATED"/>
    <property type="match status" value="1"/>
</dbReference>
<evidence type="ECO:0000313" key="3">
    <source>
        <dbReference type="EMBL" id="RRR69238.1"/>
    </source>
</evidence>